<dbReference type="PANTHER" id="PTHR36113:SF6">
    <property type="entry name" value="FOSFOMYCIN RESISTANCE PROTEIN FOSX"/>
    <property type="match status" value="1"/>
</dbReference>
<name>A0A1Y1CL94_9BACT</name>
<evidence type="ECO:0000256" key="1">
    <source>
        <dbReference type="ARBA" id="ARBA00022723"/>
    </source>
</evidence>
<evidence type="ECO:0000313" key="4">
    <source>
        <dbReference type="Proteomes" id="UP000218267"/>
    </source>
</evidence>
<dbReference type="SUPFAM" id="SSF54593">
    <property type="entry name" value="Glyoxalase/Bleomycin resistance protein/Dihydroxybiphenyl dioxygenase"/>
    <property type="match status" value="1"/>
</dbReference>
<accession>A0A1Y1CL94</accession>
<dbReference type="Proteomes" id="UP000218267">
    <property type="component" value="Chromosome"/>
</dbReference>
<dbReference type="InterPro" id="IPR004360">
    <property type="entry name" value="Glyas_Fos-R_dOase_dom"/>
</dbReference>
<dbReference type="Gene3D" id="3.10.180.10">
    <property type="entry name" value="2,3-Dihydroxybiphenyl 1,2-Dioxygenase, domain 1"/>
    <property type="match status" value="1"/>
</dbReference>
<reference evidence="3 4" key="1">
    <citation type="journal article" date="2018" name="Mar. Genomics">
        <title>Complete genome sequence of Marinifilaceae bacterium strain SPP2, isolated from the Antarctic marine sediment.</title>
        <authorList>
            <person name="Watanabe M."/>
            <person name="Kojima H."/>
            <person name="Fukui M."/>
        </authorList>
    </citation>
    <scope>NUCLEOTIDE SEQUENCE [LARGE SCALE GENOMIC DNA]</scope>
    <source>
        <strain evidence="3 4">SPP2</strain>
    </source>
</reference>
<feature type="domain" description="VOC" evidence="2">
    <location>
        <begin position="17"/>
        <end position="140"/>
    </location>
</feature>
<dbReference type="AlphaFoldDB" id="A0A1Y1CL94"/>
<reference evidence="4" key="2">
    <citation type="journal article" date="2020" name="Antonie Van Leeuwenhoek">
        <title>Labilibaculum antarcticum sp. nov., a novel facultative anaerobic, psychrotorelant bacterium isolated from marine sediment of Antarctica.</title>
        <authorList>
            <person name="Watanabe M."/>
            <person name="Kojima H."/>
            <person name="Fukui M."/>
        </authorList>
    </citation>
    <scope>NUCLEOTIDE SEQUENCE [LARGE SCALE GENOMIC DNA]</scope>
    <source>
        <strain evidence="4">SPP2</strain>
    </source>
</reference>
<organism evidence="3 4">
    <name type="scientific">Labilibaculum antarcticum</name>
    <dbReference type="NCBI Taxonomy" id="1717717"/>
    <lineage>
        <taxon>Bacteria</taxon>
        <taxon>Pseudomonadati</taxon>
        <taxon>Bacteroidota</taxon>
        <taxon>Bacteroidia</taxon>
        <taxon>Marinilabiliales</taxon>
        <taxon>Marinifilaceae</taxon>
        <taxon>Labilibaculum</taxon>
    </lineage>
</organism>
<dbReference type="GO" id="GO:0046872">
    <property type="term" value="F:metal ion binding"/>
    <property type="evidence" value="ECO:0007669"/>
    <property type="project" value="UniProtKB-KW"/>
</dbReference>
<keyword evidence="4" id="KW-1185">Reference proteome</keyword>
<dbReference type="Pfam" id="PF00903">
    <property type="entry name" value="Glyoxalase"/>
    <property type="match status" value="1"/>
</dbReference>
<proteinExistence type="predicted"/>
<dbReference type="PANTHER" id="PTHR36113">
    <property type="entry name" value="LYASE, PUTATIVE-RELATED-RELATED"/>
    <property type="match status" value="1"/>
</dbReference>
<dbReference type="InterPro" id="IPR029068">
    <property type="entry name" value="Glyas_Bleomycin-R_OHBP_Dase"/>
</dbReference>
<dbReference type="PROSITE" id="PS51819">
    <property type="entry name" value="VOC"/>
    <property type="match status" value="1"/>
</dbReference>
<dbReference type="KEGG" id="mbas:ALGA_2748"/>
<gene>
    <name evidence="3" type="ORF">ALGA_2748</name>
</gene>
<sequence>MAISNQEESQNKPVTSGAHHIGFTVSKLVESAKFFTHILGWTEVGRKPEYPAIFVSDGKIMITLWASIEEPTAAFNRKKNVGLHHFALQVESEESLLQLHKKLETNGIKIEFAPELLNNGSAKHMMCYEPSGIRIEFIWLGN</sequence>
<dbReference type="OrthoDB" id="9795618at2"/>
<dbReference type="RefSeq" id="WP_096430031.1">
    <property type="nucleotide sequence ID" value="NZ_AP018042.1"/>
</dbReference>
<dbReference type="InterPro" id="IPR051332">
    <property type="entry name" value="Fosfomycin_Res_Enzymes"/>
</dbReference>
<evidence type="ECO:0000313" key="3">
    <source>
        <dbReference type="EMBL" id="BAX81060.1"/>
    </source>
</evidence>
<keyword evidence="1" id="KW-0479">Metal-binding</keyword>
<evidence type="ECO:0000259" key="2">
    <source>
        <dbReference type="PROSITE" id="PS51819"/>
    </source>
</evidence>
<protein>
    <submittedName>
        <fullName evidence="3">Glyoxalase</fullName>
    </submittedName>
</protein>
<dbReference type="InterPro" id="IPR037523">
    <property type="entry name" value="VOC_core"/>
</dbReference>
<dbReference type="EMBL" id="AP018042">
    <property type="protein sequence ID" value="BAX81060.1"/>
    <property type="molecule type" value="Genomic_DNA"/>
</dbReference>